<dbReference type="PANTHER" id="PTHR43428">
    <property type="entry name" value="ARSENATE REDUCTASE"/>
    <property type="match status" value="1"/>
</dbReference>
<comment type="caution">
    <text evidence="3">The sequence shown here is derived from an EMBL/GenBank/DDBJ whole genome shotgun (WGS) entry which is preliminary data.</text>
</comment>
<sequence length="221" mass="23858">MTDHGPPGRPPLVFPENVLYRVSDELADDFAGTFSRETIDRYLIDSYDLLRMTAKVGIHLPVLASRFAADRLTALAYAEGLQVKKILQILFVCVHNAGRSQLAAALLHKRLGEAVQVRSAGSSPGAELDPGIVTVATEIGLDLSHEIPKPLTDEIVRAADIVVTLGCGDACPIYPGKRYLDWPVADPEGASPAAIRRIATDIDTRLASLIHELLPDHPADL</sequence>
<dbReference type="CDD" id="cd16345">
    <property type="entry name" value="LMWP_ArsC"/>
    <property type="match status" value="1"/>
</dbReference>
<dbReference type="Gene3D" id="3.40.50.2300">
    <property type="match status" value="1"/>
</dbReference>
<dbReference type="Pfam" id="PF21234">
    <property type="entry name" value="Phosphatase-like_N"/>
    <property type="match status" value="1"/>
</dbReference>
<name>A0ABN3QFG9_9ACTN</name>
<dbReference type="Proteomes" id="UP001501509">
    <property type="component" value="Unassembled WGS sequence"/>
</dbReference>
<evidence type="ECO:0000313" key="3">
    <source>
        <dbReference type="EMBL" id="GAA2625161.1"/>
    </source>
</evidence>
<keyword evidence="4" id="KW-1185">Reference proteome</keyword>
<dbReference type="EMBL" id="BAAATD010000012">
    <property type="protein sequence ID" value="GAA2625161.1"/>
    <property type="molecule type" value="Genomic_DNA"/>
</dbReference>
<dbReference type="Gene3D" id="1.10.8.1060">
    <property type="entry name" value="Corynebacterium glutamicum thioredoxin-dependent arsenate reductase, N-terminal domain"/>
    <property type="match status" value="1"/>
</dbReference>
<keyword evidence="1" id="KW-0059">Arsenical resistance</keyword>
<dbReference type="Pfam" id="PF01451">
    <property type="entry name" value="LMWPc"/>
    <property type="match status" value="1"/>
</dbReference>
<proteinExistence type="predicted"/>
<organism evidence="3 4">
    <name type="scientific">Actinomadura fulvescens</name>
    <dbReference type="NCBI Taxonomy" id="46160"/>
    <lineage>
        <taxon>Bacteria</taxon>
        <taxon>Bacillati</taxon>
        <taxon>Actinomycetota</taxon>
        <taxon>Actinomycetes</taxon>
        <taxon>Streptosporangiales</taxon>
        <taxon>Thermomonosporaceae</taxon>
        <taxon>Actinomadura</taxon>
    </lineage>
</organism>
<reference evidence="3 4" key="1">
    <citation type="journal article" date="2019" name="Int. J. Syst. Evol. Microbiol.">
        <title>The Global Catalogue of Microorganisms (GCM) 10K type strain sequencing project: providing services to taxonomists for standard genome sequencing and annotation.</title>
        <authorList>
            <consortium name="The Broad Institute Genomics Platform"/>
            <consortium name="The Broad Institute Genome Sequencing Center for Infectious Disease"/>
            <person name="Wu L."/>
            <person name="Ma J."/>
        </authorList>
    </citation>
    <scope>NUCLEOTIDE SEQUENCE [LARGE SCALE GENOMIC DNA]</scope>
    <source>
        <strain evidence="3 4">JCM 6833</strain>
    </source>
</reference>
<dbReference type="SUPFAM" id="SSF52788">
    <property type="entry name" value="Phosphotyrosine protein phosphatases I"/>
    <property type="match status" value="1"/>
</dbReference>
<dbReference type="NCBIfam" id="NF046112">
    <property type="entry name" value="MSMEG_6209_Nter"/>
    <property type="match status" value="1"/>
</dbReference>
<evidence type="ECO:0000256" key="1">
    <source>
        <dbReference type="ARBA" id="ARBA00022849"/>
    </source>
</evidence>
<evidence type="ECO:0000259" key="2">
    <source>
        <dbReference type="SMART" id="SM00226"/>
    </source>
</evidence>
<dbReference type="RefSeq" id="WP_344546987.1">
    <property type="nucleotide sequence ID" value="NZ_BAAATD010000012.1"/>
</dbReference>
<protein>
    <submittedName>
        <fullName evidence="3">Arsenate reductase ArsC</fullName>
    </submittedName>
</protein>
<accession>A0ABN3QFG9</accession>
<dbReference type="InterPro" id="IPR023485">
    <property type="entry name" value="Ptyr_pPase"/>
</dbReference>
<dbReference type="InterPro" id="IPR048716">
    <property type="entry name" value="Phosphatase-like_N"/>
</dbReference>
<gene>
    <name evidence="3" type="ORF">GCM10010411_72190</name>
</gene>
<feature type="domain" description="Phosphotyrosine protein phosphatase I" evidence="2">
    <location>
        <begin position="87"/>
        <end position="212"/>
    </location>
</feature>
<dbReference type="PANTHER" id="PTHR43428:SF1">
    <property type="entry name" value="ARSENATE REDUCTASE"/>
    <property type="match status" value="1"/>
</dbReference>
<dbReference type="InterPro" id="IPR036196">
    <property type="entry name" value="Ptyr_pPase_sf"/>
</dbReference>
<evidence type="ECO:0000313" key="4">
    <source>
        <dbReference type="Proteomes" id="UP001501509"/>
    </source>
</evidence>
<dbReference type="SMART" id="SM00226">
    <property type="entry name" value="LMWPc"/>
    <property type="match status" value="1"/>
</dbReference>